<evidence type="ECO:0000259" key="15">
    <source>
        <dbReference type="Pfam" id="PF18204"/>
    </source>
</evidence>
<evidence type="ECO:0000256" key="2">
    <source>
        <dbReference type="ARBA" id="ARBA00004237"/>
    </source>
</evidence>
<dbReference type="NCBIfam" id="NF045517">
    <property type="entry name" value="halo_surf_dom"/>
    <property type="match status" value="1"/>
</dbReference>
<organism evidence="17 18">
    <name type="scientific">Halosegnis longus</name>
    <dbReference type="NCBI Taxonomy" id="2216012"/>
    <lineage>
        <taxon>Archaea</taxon>
        <taxon>Methanobacteriati</taxon>
        <taxon>Methanobacteriota</taxon>
        <taxon>Stenosarchaea group</taxon>
        <taxon>Halobacteria</taxon>
        <taxon>Halobacteriales</taxon>
        <taxon>Natronomonadaceae</taxon>
        <taxon>Halosegnis</taxon>
    </lineage>
</organism>
<keyword evidence="8 14" id="KW-0812">Transmembrane</keyword>
<comment type="similarity">
    <text evidence="3">Belongs to the halobacterial S-layer protein family.</text>
</comment>
<feature type="domain" description="DUF7827" evidence="16">
    <location>
        <begin position="438"/>
        <end position="538"/>
    </location>
</feature>
<evidence type="ECO:0000256" key="4">
    <source>
        <dbReference type="ARBA" id="ARBA00022475"/>
    </source>
</evidence>
<evidence type="ECO:0000256" key="5">
    <source>
        <dbReference type="ARBA" id="ARBA00022512"/>
    </source>
</evidence>
<feature type="region of interest" description="Disordered" evidence="13">
    <location>
        <begin position="89"/>
        <end position="108"/>
    </location>
</feature>
<dbReference type="InterPro" id="IPR026452">
    <property type="entry name" value="Surf_glycop_sig_pep"/>
</dbReference>
<dbReference type="NCBIfam" id="TIGR04207">
    <property type="entry name" value="halo_sig_pep"/>
    <property type="match status" value="1"/>
</dbReference>
<evidence type="ECO:0000256" key="14">
    <source>
        <dbReference type="SAM" id="Phobius"/>
    </source>
</evidence>
<reference evidence="17 18" key="1">
    <citation type="submission" date="2018-11" db="EMBL/GenBank/DDBJ databases">
        <title>Genome sequences of Natronomonas sp. CBA1133.</title>
        <authorList>
            <person name="Roh S.W."/>
            <person name="Cha I.-T."/>
        </authorList>
    </citation>
    <scope>NUCLEOTIDE SEQUENCE [LARGE SCALE GENOMIC DNA]</scope>
    <source>
        <strain evidence="17 18">CBA1133</strain>
    </source>
</reference>
<feature type="domain" description="PGF-CTERM archaeal protein-sorting signal" evidence="15">
    <location>
        <begin position="966"/>
        <end position="988"/>
    </location>
</feature>
<dbReference type="NCBIfam" id="TIGR04126">
    <property type="entry name" value="PGF_CTERM"/>
    <property type="match status" value="1"/>
</dbReference>
<keyword evidence="7" id="KW-0701">S-layer</keyword>
<keyword evidence="6" id="KW-0964">Secreted</keyword>
<keyword evidence="5" id="KW-0134">Cell wall</keyword>
<comment type="caution">
    <text evidence="17">The sequence shown here is derived from an EMBL/GenBank/DDBJ whole genome shotgun (WGS) entry which is preliminary data.</text>
</comment>
<dbReference type="Proteomes" id="UP000270581">
    <property type="component" value="Unassembled WGS sequence"/>
</dbReference>
<dbReference type="Pfam" id="PF25162">
    <property type="entry name" value="DUF7827"/>
    <property type="match status" value="1"/>
</dbReference>
<evidence type="ECO:0000313" key="17">
    <source>
        <dbReference type="EMBL" id="RNJ27124.1"/>
    </source>
</evidence>
<feature type="transmembrane region" description="Helical" evidence="14">
    <location>
        <begin position="968"/>
        <end position="986"/>
    </location>
</feature>
<dbReference type="InterPro" id="IPR026371">
    <property type="entry name" value="PGF_CTERM"/>
</dbReference>
<evidence type="ECO:0000256" key="10">
    <source>
        <dbReference type="ARBA" id="ARBA00022989"/>
    </source>
</evidence>
<evidence type="ECO:0000313" key="18">
    <source>
        <dbReference type="Proteomes" id="UP000270581"/>
    </source>
</evidence>
<feature type="region of interest" description="Disordered" evidence="13">
    <location>
        <begin position="354"/>
        <end position="378"/>
    </location>
</feature>
<sequence length="990" mass="104331">MTDTNTKVRSLILTALMVVSVFGGSIAFAGSAAAANNNEIQLSSSGAGDAGVEYTASGDIEATSSNDMQYLTVTFSEADLTGVTASDLRIESPDNDGGSSTFNLNSASDYTTVERDGADDTLSIELSDSQSVGQNDRVIVEVGGVTNPNSAGDYNYDVVLETTSEGTDFDTLTGSYTIEETESDLSAGSDDATFNQVVYSGEELTVNGFTGDELVNVRYVTERSDGDVTASTQVDQLQADGGEATLDTGELDENGDYFLVGQDSANEVGFELATHTLDAVIDPTTVENGDEDTDVNLDDSSIQDAETEFDVETNRASPLLYQVDSETLEDAELKQIFQEYQPDNGLLEEEGIMAGEDGEGDPLQFDENDYANGEGPNYDAGDDEEYDDEDPIDEDGIIVAFEDEQADELVFSGVDTGDYTLDVSHVETTAEDSVDVTVTEAADGDANFGSSVYSTNQGDRVMITVDLEDSDVAQVQVGEYDDVNYEAVVTVEDDGDNEVSFWYNTYSPLTDNAFTLTEASEDDGDTLTWDSDVTLEDGDEGLTEETVNEDTPAAGVDSYLAADFGGGAGVNDLAAASYDISAYVGGSETAVGTLEVNERTVGGVQMWTLAEDEVSDVSDLEELNTAAEEGFLTQDDSNAVRQGDNDNLGSGDAVVHQIQITGIYGAIETGTETGDAVQFSDLAPLLGATSSDDTFGEGGAELVLSQTDDTTEANADPLVLNLDESSDALTIIPDSENGSLYIIAEPGDNLDFNRVSESEIDDLTDDDTGNFDESVFDGDLVNAEYNDAFDVEFFIPEESGLTSQDVSATSSFEFVERDASFDQNDDDEVVVAPSSEQTISGTTSIAAGSEITIRARATGDNPFLKTADVTVGEDGDFSGTFDFSDTSNMTEFEVTIPSEGFEDDAETDGIVSDAAQMETPTPEPETATPEPETATPEPETATPEPETATPTDGGDGATETETSGSQPGFGGAVAIIALAGAALIALRRGN</sequence>
<feature type="compositionally biased region" description="Acidic residues" evidence="13">
    <location>
        <begin position="354"/>
        <end position="369"/>
    </location>
</feature>
<keyword evidence="10 14" id="KW-1133">Transmembrane helix</keyword>
<proteinExistence type="inferred from homology"/>
<dbReference type="EMBL" id="RJJC01000001">
    <property type="protein sequence ID" value="RNJ27124.1"/>
    <property type="molecule type" value="Genomic_DNA"/>
</dbReference>
<keyword evidence="11 14" id="KW-0472">Membrane</keyword>
<feature type="compositionally biased region" description="Polar residues" evidence="13">
    <location>
        <begin position="97"/>
        <end position="108"/>
    </location>
</feature>
<gene>
    <name evidence="17" type="ORF">Nmn1133_10880</name>
</gene>
<dbReference type="AlphaFoldDB" id="A0AAJ4RA59"/>
<evidence type="ECO:0000256" key="3">
    <source>
        <dbReference type="ARBA" id="ARBA00009327"/>
    </source>
</evidence>
<evidence type="ECO:0000256" key="13">
    <source>
        <dbReference type="SAM" id="MobiDB-lite"/>
    </source>
</evidence>
<keyword evidence="12" id="KW-0325">Glycoprotein</keyword>
<dbReference type="RefSeq" id="WP_123124416.1">
    <property type="nucleotide sequence ID" value="NZ_RJJC01000001.1"/>
</dbReference>
<feature type="compositionally biased region" description="Low complexity" evidence="13">
    <location>
        <begin position="918"/>
        <end position="965"/>
    </location>
</feature>
<comment type="subcellular location">
    <subcellularLocation>
        <location evidence="1">Cell membrane</location>
    </subcellularLocation>
    <subcellularLocation>
        <location evidence="2">Secreted</location>
        <location evidence="2">Cell wall</location>
        <location evidence="2">S-layer</location>
    </subcellularLocation>
</comment>
<evidence type="ECO:0000256" key="11">
    <source>
        <dbReference type="ARBA" id="ARBA00023136"/>
    </source>
</evidence>
<dbReference type="Pfam" id="PF18204">
    <property type="entry name" value="PGF-CTERM"/>
    <property type="match status" value="1"/>
</dbReference>
<dbReference type="GO" id="GO:0030115">
    <property type="term" value="C:S-layer"/>
    <property type="evidence" value="ECO:0007669"/>
    <property type="project" value="UniProtKB-SubCell"/>
</dbReference>
<dbReference type="GO" id="GO:0005886">
    <property type="term" value="C:plasma membrane"/>
    <property type="evidence" value="ECO:0007669"/>
    <property type="project" value="UniProtKB-SubCell"/>
</dbReference>
<evidence type="ECO:0000256" key="8">
    <source>
        <dbReference type="ARBA" id="ARBA00022692"/>
    </source>
</evidence>
<evidence type="ECO:0000256" key="6">
    <source>
        <dbReference type="ARBA" id="ARBA00022525"/>
    </source>
</evidence>
<name>A0AAJ4RA59_9EURY</name>
<accession>A0AAJ4RA59</accession>
<feature type="region of interest" description="Disordered" evidence="13">
    <location>
        <begin position="916"/>
        <end position="969"/>
    </location>
</feature>
<keyword evidence="18" id="KW-1185">Reference proteome</keyword>
<evidence type="ECO:0000256" key="7">
    <source>
        <dbReference type="ARBA" id="ARBA00022601"/>
    </source>
</evidence>
<evidence type="ECO:0000256" key="12">
    <source>
        <dbReference type="ARBA" id="ARBA00023180"/>
    </source>
</evidence>
<keyword evidence="9" id="KW-0732">Signal</keyword>
<protein>
    <submittedName>
        <fullName evidence="17">PGF-CTERM sorting domain-containing protein</fullName>
    </submittedName>
</protein>
<evidence type="ECO:0000259" key="16">
    <source>
        <dbReference type="Pfam" id="PF25162"/>
    </source>
</evidence>
<evidence type="ECO:0000256" key="9">
    <source>
        <dbReference type="ARBA" id="ARBA00022729"/>
    </source>
</evidence>
<dbReference type="InterPro" id="IPR057149">
    <property type="entry name" value="DUF7827"/>
</dbReference>
<evidence type="ECO:0000256" key="1">
    <source>
        <dbReference type="ARBA" id="ARBA00004236"/>
    </source>
</evidence>
<keyword evidence="4" id="KW-1003">Cell membrane</keyword>